<dbReference type="InterPro" id="IPR018247">
    <property type="entry name" value="EF_Hand_1_Ca_BS"/>
</dbReference>
<dbReference type="PROSITE" id="PS00018">
    <property type="entry name" value="EF_HAND_1"/>
    <property type="match status" value="1"/>
</dbReference>
<dbReference type="SMART" id="SM00422">
    <property type="entry name" value="HTH_MERR"/>
    <property type="match status" value="1"/>
</dbReference>
<sequence>MTPYLRGELAKEAQINMETLRFYEKNGLIPLPQRSAGGYRLYPEETLLRIAFIRNAKSCGFTLKEIKKALDKSADRSIGISDFAQVIERKIAAVDLEIARRNETRRRLEALKSGLLVQDRHPGVQDTLNMLNMND</sequence>
<name>A0ABS4NLT5_9BACL</name>
<dbReference type="InterPro" id="IPR047057">
    <property type="entry name" value="MerR_fam"/>
</dbReference>
<dbReference type="SUPFAM" id="SSF46955">
    <property type="entry name" value="Putative DNA-binding domain"/>
    <property type="match status" value="1"/>
</dbReference>
<gene>
    <name evidence="3" type="ORF">J2Z70_001170</name>
</gene>
<evidence type="ECO:0000313" key="3">
    <source>
        <dbReference type="EMBL" id="MBP2111029.1"/>
    </source>
</evidence>
<dbReference type="GO" id="GO:0003677">
    <property type="term" value="F:DNA binding"/>
    <property type="evidence" value="ECO:0007669"/>
    <property type="project" value="UniProtKB-KW"/>
</dbReference>
<accession>A0ABS4NLT5</accession>
<comment type="caution">
    <text evidence="3">The sequence shown here is derived from an EMBL/GenBank/DDBJ whole genome shotgun (WGS) entry which is preliminary data.</text>
</comment>
<dbReference type="EMBL" id="JAGGLV010000003">
    <property type="protein sequence ID" value="MBP2111029.1"/>
    <property type="molecule type" value="Genomic_DNA"/>
</dbReference>
<feature type="domain" description="HTH merR-type" evidence="2">
    <location>
        <begin position="1"/>
        <end position="72"/>
    </location>
</feature>
<reference evidence="3 4" key="1">
    <citation type="submission" date="2021-03" db="EMBL/GenBank/DDBJ databases">
        <title>Genomic Encyclopedia of Type Strains, Phase IV (KMG-IV): sequencing the most valuable type-strain genomes for metagenomic binning, comparative biology and taxonomic classification.</title>
        <authorList>
            <person name="Goeker M."/>
        </authorList>
    </citation>
    <scope>NUCLEOTIDE SEQUENCE [LARGE SCALE GENOMIC DNA]</scope>
    <source>
        <strain evidence="3 4">DSM 101953</strain>
    </source>
</reference>
<keyword evidence="1 3" id="KW-0238">DNA-binding</keyword>
<dbReference type="PANTHER" id="PTHR30204">
    <property type="entry name" value="REDOX-CYCLING DRUG-SENSING TRANSCRIPTIONAL ACTIVATOR SOXR"/>
    <property type="match status" value="1"/>
</dbReference>
<dbReference type="Pfam" id="PF13411">
    <property type="entry name" value="MerR_1"/>
    <property type="match status" value="1"/>
</dbReference>
<keyword evidence="4" id="KW-1185">Reference proteome</keyword>
<dbReference type="PANTHER" id="PTHR30204:SF92">
    <property type="entry name" value="HTH-TYPE TRANSCRIPTIONAL REGULATOR ZNTR"/>
    <property type="match status" value="1"/>
</dbReference>
<evidence type="ECO:0000256" key="1">
    <source>
        <dbReference type="ARBA" id="ARBA00023125"/>
    </source>
</evidence>
<evidence type="ECO:0000259" key="2">
    <source>
        <dbReference type="PROSITE" id="PS50937"/>
    </source>
</evidence>
<dbReference type="Proteomes" id="UP000773462">
    <property type="component" value="Unassembled WGS sequence"/>
</dbReference>
<dbReference type="InterPro" id="IPR009061">
    <property type="entry name" value="DNA-bd_dom_put_sf"/>
</dbReference>
<dbReference type="PROSITE" id="PS50937">
    <property type="entry name" value="HTH_MERR_2"/>
    <property type="match status" value="1"/>
</dbReference>
<dbReference type="PROSITE" id="PS00552">
    <property type="entry name" value="HTH_MERR_1"/>
    <property type="match status" value="1"/>
</dbReference>
<evidence type="ECO:0000313" key="4">
    <source>
        <dbReference type="Proteomes" id="UP000773462"/>
    </source>
</evidence>
<dbReference type="PRINTS" id="PR00040">
    <property type="entry name" value="HTHMERR"/>
</dbReference>
<proteinExistence type="predicted"/>
<dbReference type="InterPro" id="IPR000551">
    <property type="entry name" value="MerR-type_HTH_dom"/>
</dbReference>
<protein>
    <submittedName>
        <fullName evidence="3">DNA-binding transcriptional MerR regulator</fullName>
    </submittedName>
</protein>
<dbReference type="Gene3D" id="1.10.1660.10">
    <property type="match status" value="1"/>
</dbReference>
<organism evidence="3 4">
    <name type="scientific">Paenibacillus silagei</name>
    <dbReference type="NCBI Taxonomy" id="1670801"/>
    <lineage>
        <taxon>Bacteria</taxon>
        <taxon>Bacillati</taxon>
        <taxon>Bacillota</taxon>
        <taxon>Bacilli</taxon>
        <taxon>Bacillales</taxon>
        <taxon>Paenibacillaceae</taxon>
        <taxon>Paenibacillus</taxon>
    </lineage>
</organism>